<evidence type="ECO:0000313" key="2">
    <source>
        <dbReference type="Proteomes" id="UP000019143"/>
    </source>
</evidence>
<evidence type="ECO:0000313" key="1">
    <source>
        <dbReference type="EMBL" id="GAE50538.1"/>
    </source>
</evidence>
<dbReference type="EMBL" id="BAVB01000260">
    <property type="protein sequence ID" value="GAE50538.1"/>
    <property type="molecule type" value="Genomic_DNA"/>
</dbReference>
<name>W4S2Z9_9XANT</name>
<reference evidence="1 2" key="1">
    <citation type="submission" date="2014-01" db="EMBL/GenBank/DDBJ databases">
        <title>Genome sequence and analysis of Xanthomonas arboricola pv. pruni.</title>
        <authorList>
            <person name="Fujikawa T."/>
            <person name="Nakazono-Nagaoka E."/>
        </authorList>
    </citation>
    <scope>NUCLEOTIDE SEQUENCE [LARGE SCALE GENOMIC DNA]</scope>
    <source>
        <strain evidence="2">MAFF 311562</strain>
    </source>
</reference>
<accession>W4S2Z9</accession>
<proteinExistence type="predicted"/>
<comment type="caution">
    <text evidence="1">The sequence shown here is derived from an EMBL/GenBank/DDBJ whole genome shotgun (WGS) entry which is preliminary data.</text>
</comment>
<dbReference type="Proteomes" id="UP000019143">
    <property type="component" value="Unassembled WGS sequence"/>
</dbReference>
<protein>
    <submittedName>
        <fullName evidence="1">Uncharacterized protein</fullName>
    </submittedName>
</protein>
<organism evidence="1 2">
    <name type="scientific">Xanthomonas arboricola pv. pruni str. MAFF 311562</name>
    <dbReference type="NCBI Taxonomy" id="1414836"/>
    <lineage>
        <taxon>Bacteria</taxon>
        <taxon>Pseudomonadati</taxon>
        <taxon>Pseudomonadota</taxon>
        <taxon>Gammaproteobacteria</taxon>
        <taxon>Lysobacterales</taxon>
        <taxon>Lysobacteraceae</taxon>
        <taxon>Xanthomonas</taxon>
    </lineage>
</organism>
<gene>
    <name evidence="1" type="ORF">XPU_2070</name>
</gene>
<dbReference type="AlphaFoldDB" id="W4S2Z9"/>
<sequence length="89" mass="9967">MERRPNLIVNEEQVPLLALSFEPPFHLLHGVNEVTAGMQRTLPSTFALRMRLGIAVLSDRLLEAMELVSHVGPTVTEAKAMNRPYALFI</sequence>